<dbReference type="EMBL" id="CP005986">
    <property type="protein sequence ID" value="AIA55042.1"/>
    <property type="molecule type" value="Genomic_DNA"/>
</dbReference>
<dbReference type="RefSeq" id="WP_004871819.1">
    <property type="nucleotide sequence ID" value="NZ_CP005986.1"/>
</dbReference>
<evidence type="ECO:0000256" key="1">
    <source>
        <dbReference type="SAM" id="Coils"/>
    </source>
</evidence>
<sequence>MILLSIVLLLILVGLELWSWRLQREQRQRAHALEDRLDHLEHALRELASAQVDLHRRVLAGGPDGAASLSVATPAASPAHAPPVPQVAAELGDPPAGLEDDRFTDDERYAKAQRLAMAGASARTIASQCRLSEEEAELLLRLRGRPSAAVPLQS</sequence>
<evidence type="ECO:0008006" key="5">
    <source>
        <dbReference type="Google" id="ProtNLM"/>
    </source>
</evidence>
<dbReference type="HOGENOM" id="CLU_1700422_0_0_6"/>
<dbReference type="InterPro" id="IPR021244">
    <property type="entry name" value="DUF2802"/>
</dbReference>
<dbReference type="AlphaFoldDB" id="A0A059ZYQ3"/>
<evidence type="ECO:0000256" key="2">
    <source>
        <dbReference type="SAM" id="MobiDB-lite"/>
    </source>
</evidence>
<dbReference type="KEGG" id="acz:Acaty_c1174"/>
<dbReference type="Pfam" id="PF10975">
    <property type="entry name" value="DUF2802"/>
    <property type="match status" value="1"/>
</dbReference>
<dbReference type="Proteomes" id="UP000005522">
    <property type="component" value="Chromosome"/>
</dbReference>
<gene>
    <name evidence="3" type="ORF">Acaty_c1174</name>
</gene>
<evidence type="ECO:0000313" key="4">
    <source>
        <dbReference type="Proteomes" id="UP000005522"/>
    </source>
</evidence>
<proteinExistence type="predicted"/>
<evidence type="ECO:0000313" key="3">
    <source>
        <dbReference type="EMBL" id="AIA55042.1"/>
    </source>
</evidence>
<reference evidence="3 4" key="1">
    <citation type="journal article" date="2009" name="J. Bacteriol.">
        <title>Draft genome sequence of the extremely acidophilic bacterium Acidithiobacillus caldus ATCC 51756 reveals metabolic versatility in the genus Acidithiobacillus.</title>
        <authorList>
            <person name="Valdes J."/>
            <person name="Quatrini R."/>
            <person name="Hallberg K."/>
            <person name="Dopson M."/>
            <person name="Valenzuela P.D."/>
            <person name="Holmes D.S."/>
        </authorList>
    </citation>
    <scope>NUCLEOTIDE SEQUENCE [LARGE SCALE GENOMIC DNA]</scope>
    <source>
        <strain evidence="4">ATCC 51756 / DSM 8584 / KU</strain>
    </source>
</reference>
<feature type="coiled-coil region" evidence="1">
    <location>
        <begin position="23"/>
        <end position="50"/>
    </location>
</feature>
<name>A0A059ZYQ3_ACICK</name>
<protein>
    <recommendedName>
        <fullName evidence="5">DUF2802 domain-containing protein</fullName>
    </recommendedName>
</protein>
<feature type="region of interest" description="Disordered" evidence="2">
    <location>
        <begin position="70"/>
        <end position="102"/>
    </location>
</feature>
<accession>A0A059ZYQ3</accession>
<organism evidence="3 4">
    <name type="scientific">Acidithiobacillus caldus (strain ATCC 51756 / DSM 8584 / KU)</name>
    <dbReference type="NCBI Taxonomy" id="637389"/>
    <lineage>
        <taxon>Bacteria</taxon>
        <taxon>Pseudomonadati</taxon>
        <taxon>Pseudomonadota</taxon>
        <taxon>Acidithiobacillia</taxon>
        <taxon>Acidithiobacillales</taxon>
        <taxon>Acidithiobacillaceae</taxon>
        <taxon>Acidithiobacillus</taxon>
    </lineage>
</organism>
<keyword evidence="1" id="KW-0175">Coiled coil</keyword>